<dbReference type="EMBL" id="CP039396">
    <property type="protein sequence ID" value="QCD42186.1"/>
    <property type="molecule type" value="Genomic_DNA"/>
</dbReference>
<dbReference type="RefSeq" id="WP_136415208.1">
    <property type="nucleotide sequence ID" value="NZ_CAXHQF010000003.1"/>
</dbReference>
<gene>
    <name evidence="1" type="ORF">E7747_07805</name>
</gene>
<keyword evidence="2" id="KW-1185">Reference proteome</keyword>
<reference evidence="2" key="1">
    <citation type="submission" date="2019-02" db="EMBL/GenBank/DDBJ databases">
        <title>Isolation and identification of novel species under the genus Muribaculum.</title>
        <authorList>
            <person name="Miyake S."/>
            <person name="Ding Y."/>
            <person name="Low A."/>
            <person name="Soh M."/>
            <person name="Seedorf H."/>
        </authorList>
    </citation>
    <scope>NUCLEOTIDE SEQUENCE [LARGE SCALE GENOMIC DNA]</scope>
    <source>
        <strain evidence="2">H5</strain>
    </source>
</reference>
<dbReference type="Proteomes" id="UP000297149">
    <property type="component" value="Chromosome"/>
</dbReference>
<proteinExistence type="predicted"/>
<name>A0A4P7W2K2_9BACT</name>
<protein>
    <submittedName>
        <fullName evidence="1">Uncharacterized protein</fullName>
    </submittedName>
</protein>
<accession>A0A4P7W2K2</accession>
<dbReference type="AlphaFoldDB" id="A0A4P7W2K2"/>
<sequence>MKYFVTVNILQSTTKLGRLLADSVFRRYNNALVHYGEASRIPQYLTEEMKSLCTENKRLKPMTVRTSGFTAGKLNMGASSQIYVVTEAGAKAFTDNRPFTIHLTPVMKDYTIGKGGGL</sequence>
<organism evidence="1 2">
    <name type="scientific">Duncaniella dubosii</name>
    <dbReference type="NCBI Taxonomy" id="2518971"/>
    <lineage>
        <taxon>Bacteria</taxon>
        <taxon>Pseudomonadati</taxon>
        <taxon>Bacteroidota</taxon>
        <taxon>Bacteroidia</taxon>
        <taxon>Bacteroidales</taxon>
        <taxon>Muribaculaceae</taxon>
        <taxon>Duncaniella</taxon>
    </lineage>
</organism>
<evidence type="ECO:0000313" key="1">
    <source>
        <dbReference type="EMBL" id="QCD42186.1"/>
    </source>
</evidence>
<dbReference type="KEGG" id="ddb:E7747_07805"/>
<evidence type="ECO:0000313" key="2">
    <source>
        <dbReference type="Proteomes" id="UP000297149"/>
    </source>
</evidence>